<evidence type="ECO:0000313" key="1">
    <source>
        <dbReference type="EMBL" id="RSL29305.1"/>
    </source>
</evidence>
<accession>A0A3R9QMS4</accession>
<dbReference type="RefSeq" id="WP_143006049.1">
    <property type="nucleotide sequence ID" value="NZ_RBVX01000076.1"/>
</dbReference>
<protein>
    <submittedName>
        <fullName evidence="1">Uncharacterized protein</fullName>
    </submittedName>
</protein>
<organism evidence="1 2">
    <name type="scientific">Salibacterium salarium</name>
    <dbReference type="NCBI Taxonomy" id="284579"/>
    <lineage>
        <taxon>Bacteria</taxon>
        <taxon>Bacillati</taxon>
        <taxon>Bacillota</taxon>
        <taxon>Bacilli</taxon>
        <taxon>Bacillales</taxon>
        <taxon>Bacillaceae</taxon>
    </lineage>
</organism>
<gene>
    <name evidence="1" type="ORF">D7Z54_31885</name>
</gene>
<name>A0A3R9QMS4_9BACI</name>
<dbReference type="Proteomes" id="UP000275076">
    <property type="component" value="Unassembled WGS sequence"/>
</dbReference>
<feature type="non-terminal residue" evidence="1">
    <location>
        <position position="111"/>
    </location>
</feature>
<dbReference type="OrthoDB" id="2943605at2"/>
<keyword evidence="2" id="KW-1185">Reference proteome</keyword>
<dbReference type="EMBL" id="RBVX01000076">
    <property type="protein sequence ID" value="RSL29305.1"/>
    <property type="molecule type" value="Genomic_DNA"/>
</dbReference>
<reference evidence="1 2" key="1">
    <citation type="submission" date="2018-10" db="EMBL/GenBank/DDBJ databases">
        <title>Draft genome sequence of Bacillus salarius IM0101, isolated from a hypersaline soil in Inner Mongolia, China.</title>
        <authorList>
            <person name="Yamprayoonswat W."/>
            <person name="Boonvisut S."/>
            <person name="Jumpathong W."/>
            <person name="Sittihan S."/>
            <person name="Ruangsuj P."/>
            <person name="Wanthongcharoen S."/>
            <person name="Thongpramul N."/>
            <person name="Pimmason S."/>
            <person name="Yu B."/>
            <person name="Yasawong M."/>
        </authorList>
    </citation>
    <scope>NUCLEOTIDE SEQUENCE [LARGE SCALE GENOMIC DNA]</scope>
    <source>
        <strain evidence="1 2">IM0101</strain>
    </source>
</reference>
<comment type="caution">
    <text evidence="1">The sequence shown here is derived from an EMBL/GenBank/DDBJ whole genome shotgun (WGS) entry which is preliminary data.</text>
</comment>
<dbReference type="AlphaFoldDB" id="A0A3R9QMS4"/>
<evidence type="ECO:0000313" key="2">
    <source>
        <dbReference type="Proteomes" id="UP000275076"/>
    </source>
</evidence>
<proteinExistence type="predicted"/>
<sequence length="111" mass="12579">MPKNFFYYEMVIIELSKIPIDLSRSRNKAYLRPKYKKPPEEAKVRAENNRLDNKILRVYTDASGMLGPGIFGLAACYVGQGDVTVKKKKLYDSAQKKSVSDAELESVIFAL</sequence>